<keyword evidence="3" id="KW-1185">Reference proteome</keyword>
<evidence type="ECO:0000256" key="1">
    <source>
        <dbReference type="SAM" id="SignalP"/>
    </source>
</evidence>
<evidence type="ECO:0000313" key="2">
    <source>
        <dbReference type="EMBL" id="QNN66650.1"/>
    </source>
</evidence>
<dbReference type="PROSITE" id="PS51257">
    <property type="entry name" value="PROKAR_LIPOPROTEIN"/>
    <property type="match status" value="1"/>
</dbReference>
<proteinExistence type="predicted"/>
<keyword evidence="1" id="KW-0732">Signal</keyword>
<dbReference type="AlphaFoldDB" id="A0A7G9SFM5"/>
<dbReference type="EMBL" id="CP060718">
    <property type="protein sequence ID" value="QNN66650.1"/>
    <property type="molecule type" value="Genomic_DNA"/>
</dbReference>
<feature type="chain" id="PRO_5028867961" evidence="1">
    <location>
        <begin position="20"/>
        <end position="292"/>
    </location>
</feature>
<evidence type="ECO:0000313" key="3">
    <source>
        <dbReference type="Proteomes" id="UP000515971"/>
    </source>
</evidence>
<sequence>MTRSLASLCAIFLTTVSVAAACTAATSDTIAFTMEAAREPNRIHATFRDSDRDGKRDHDRWSSTFALSEFAGLDVTAFRGSGQRPVRFAITREAGQLDCAGQGGSALARGTCRFTPNAGFLQLLANRGIARPTEDEKFALMAVDVRRALIDVIASAGYPTPGVDDLIAATAVGVTSDYIRQLAEIGYRPASIDDLVQFRALNITPDYVGGFARIGYRKMAPDELVQLKALGVTPEYVTAFNRAGFRNLSVDQLVQLKALGITPEFVAAVAQRPGELPPVEQMVVLQSLDRRR</sequence>
<feature type="signal peptide" evidence="1">
    <location>
        <begin position="1"/>
        <end position="19"/>
    </location>
</feature>
<reference evidence="2 3" key="1">
    <citation type="submission" date="2020-08" db="EMBL/GenBank/DDBJ databases">
        <title>Genome sequence of Sphingomonas lutea KCTC 23642T.</title>
        <authorList>
            <person name="Hyun D.-W."/>
            <person name="Bae J.-W."/>
        </authorList>
    </citation>
    <scope>NUCLEOTIDE SEQUENCE [LARGE SCALE GENOMIC DNA]</scope>
    <source>
        <strain evidence="2 3">KCTC 23642</strain>
    </source>
</reference>
<gene>
    <name evidence="2" type="ORF">H9L13_08055</name>
</gene>
<name>A0A7G9SFM5_9SPHN</name>
<dbReference type="RefSeq" id="WP_187537242.1">
    <property type="nucleotide sequence ID" value="NZ_BAABJT010000001.1"/>
</dbReference>
<dbReference type="Proteomes" id="UP000515971">
    <property type="component" value="Chromosome"/>
</dbReference>
<organism evidence="2 3">
    <name type="scientific">Sphingomonas lutea</name>
    <dbReference type="NCBI Taxonomy" id="1045317"/>
    <lineage>
        <taxon>Bacteria</taxon>
        <taxon>Pseudomonadati</taxon>
        <taxon>Pseudomonadota</taxon>
        <taxon>Alphaproteobacteria</taxon>
        <taxon>Sphingomonadales</taxon>
        <taxon>Sphingomonadaceae</taxon>
        <taxon>Sphingomonas</taxon>
    </lineage>
</organism>
<dbReference type="KEGG" id="slut:H9L13_08055"/>
<protein>
    <submittedName>
        <fullName evidence="2">Uncharacterized protein</fullName>
    </submittedName>
</protein>
<accession>A0A7G9SFM5</accession>